<comment type="subcellular location">
    <subcellularLocation>
        <location evidence="1 5">Cytoplasm</location>
    </subcellularLocation>
</comment>
<evidence type="ECO:0000259" key="6">
    <source>
        <dbReference type="Pfam" id="PF02631"/>
    </source>
</evidence>
<reference evidence="8 9" key="1">
    <citation type="submission" date="2024-04" db="EMBL/GenBank/DDBJ databases">
        <authorList>
            <person name="Cremers G."/>
        </authorList>
    </citation>
    <scope>NUCLEOTIDE SEQUENCE [LARGE SCALE GENOMIC DNA]</scope>
    <source>
        <strain evidence="8">MeCH1-AG</strain>
    </source>
</reference>
<evidence type="ECO:0000313" key="9">
    <source>
        <dbReference type="Proteomes" id="UP001497493"/>
    </source>
</evidence>
<dbReference type="EMBL" id="OZ026884">
    <property type="protein sequence ID" value="CAL1240798.1"/>
    <property type="molecule type" value="Genomic_DNA"/>
</dbReference>
<dbReference type="PANTHER" id="PTHR33602:SF1">
    <property type="entry name" value="REGULATORY PROTEIN RECX FAMILY PROTEIN"/>
    <property type="match status" value="1"/>
</dbReference>
<dbReference type="Gene3D" id="1.10.10.10">
    <property type="entry name" value="Winged helix-like DNA-binding domain superfamily/Winged helix DNA-binding domain"/>
    <property type="match status" value="3"/>
</dbReference>
<organism evidence="8 9">
    <name type="scientific">Candidatus Methylocalor cossyra</name>
    <dbReference type="NCBI Taxonomy" id="3108543"/>
    <lineage>
        <taxon>Bacteria</taxon>
        <taxon>Pseudomonadati</taxon>
        <taxon>Pseudomonadota</taxon>
        <taxon>Gammaproteobacteria</taxon>
        <taxon>Methylococcales</taxon>
        <taxon>Methylococcaceae</taxon>
        <taxon>Candidatus Methylocalor</taxon>
    </lineage>
</organism>
<evidence type="ECO:0000256" key="5">
    <source>
        <dbReference type="HAMAP-Rule" id="MF_01114"/>
    </source>
</evidence>
<protein>
    <recommendedName>
        <fullName evidence="3 5">Regulatory protein RecX</fullName>
    </recommendedName>
</protein>
<dbReference type="InterPro" id="IPR053924">
    <property type="entry name" value="RecX_HTH_2nd"/>
</dbReference>
<feature type="domain" description="RecX second three-helical" evidence="6">
    <location>
        <begin position="47"/>
        <end position="81"/>
    </location>
</feature>
<dbReference type="HAMAP" id="MF_01114">
    <property type="entry name" value="RecX"/>
    <property type="match status" value="1"/>
</dbReference>
<evidence type="ECO:0000256" key="2">
    <source>
        <dbReference type="ARBA" id="ARBA00009695"/>
    </source>
</evidence>
<dbReference type="InterPro" id="IPR036388">
    <property type="entry name" value="WH-like_DNA-bd_sf"/>
</dbReference>
<name>A0ABP1C9G2_9GAMM</name>
<proteinExistence type="inferred from homology"/>
<dbReference type="Pfam" id="PF02631">
    <property type="entry name" value="RecX_HTH2"/>
    <property type="match status" value="1"/>
</dbReference>
<keyword evidence="4 5" id="KW-0963">Cytoplasm</keyword>
<sequence>MEAAACRYLSRREYSRCELRYKLLAQGYPEALVDRVLTDLARAGWQSDARFAAALVRKRVSKGFGVHRIRNELKQRGIESDDTLRSEELDWDELVEKTYIKKFGHTLPDQLPALAARERFLLGRGFERDRIRRLFRRLRRGD</sequence>
<evidence type="ECO:0000256" key="4">
    <source>
        <dbReference type="ARBA" id="ARBA00022490"/>
    </source>
</evidence>
<dbReference type="RefSeq" id="WP_431604083.1">
    <property type="nucleotide sequence ID" value="NZ_OZ026884.1"/>
</dbReference>
<comment type="function">
    <text evidence="5">Modulates RecA activity.</text>
</comment>
<gene>
    <name evidence="5 8" type="primary">recX</name>
    <name evidence="8" type="ORF">MECH1_V1_2022</name>
</gene>
<feature type="domain" description="RecX first three-helical" evidence="7">
    <location>
        <begin position="4"/>
        <end position="40"/>
    </location>
</feature>
<evidence type="ECO:0000259" key="7">
    <source>
        <dbReference type="Pfam" id="PF21982"/>
    </source>
</evidence>
<keyword evidence="9" id="KW-1185">Reference proteome</keyword>
<evidence type="ECO:0000313" key="8">
    <source>
        <dbReference type="EMBL" id="CAL1240798.1"/>
    </source>
</evidence>
<evidence type="ECO:0000256" key="1">
    <source>
        <dbReference type="ARBA" id="ARBA00004496"/>
    </source>
</evidence>
<comment type="similarity">
    <text evidence="2 5">Belongs to the RecX family.</text>
</comment>
<dbReference type="Proteomes" id="UP001497493">
    <property type="component" value="Chromosome"/>
</dbReference>
<accession>A0ABP1C9G2</accession>
<dbReference type="InterPro" id="IPR003783">
    <property type="entry name" value="Regulatory_RecX"/>
</dbReference>
<dbReference type="Pfam" id="PF21982">
    <property type="entry name" value="RecX_HTH1"/>
    <property type="match status" value="1"/>
</dbReference>
<dbReference type="PANTHER" id="PTHR33602">
    <property type="entry name" value="REGULATORY PROTEIN RECX FAMILY PROTEIN"/>
    <property type="match status" value="1"/>
</dbReference>
<evidence type="ECO:0000256" key="3">
    <source>
        <dbReference type="ARBA" id="ARBA00018111"/>
    </source>
</evidence>
<dbReference type="InterPro" id="IPR053926">
    <property type="entry name" value="RecX_HTH_1st"/>
</dbReference>